<evidence type="ECO:0000256" key="4">
    <source>
        <dbReference type="PROSITE-ProRule" id="PRU00354"/>
    </source>
</evidence>
<feature type="transmembrane region" description="Helical" evidence="5">
    <location>
        <begin position="179"/>
        <end position="194"/>
    </location>
</feature>
<dbReference type="NCBIfam" id="NF037959">
    <property type="entry name" value="MFS_SpdSyn"/>
    <property type="match status" value="1"/>
</dbReference>
<dbReference type="GO" id="GO:0016740">
    <property type="term" value="F:transferase activity"/>
    <property type="evidence" value="ECO:0007669"/>
    <property type="project" value="UniProtKB-UniRule"/>
</dbReference>
<keyword evidence="2 4" id="KW-0808">Transferase</keyword>
<feature type="transmembrane region" description="Helical" evidence="5">
    <location>
        <begin position="150"/>
        <end position="173"/>
    </location>
</feature>
<evidence type="ECO:0000256" key="5">
    <source>
        <dbReference type="SAM" id="Phobius"/>
    </source>
</evidence>
<feature type="active site" description="Proton acceptor" evidence="4">
    <location>
        <position position="365"/>
    </location>
</feature>
<protein>
    <submittedName>
        <fullName evidence="7">Spermidine synthase</fullName>
    </submittedName>
</protein>
<dbReference type="InterPro" id="IPR030374">
    <property type="entry name" value="PABS"/>
</dbReference>
<dbReference type="PROSITE" id="PS51006">
    <property type="entry name" value="PABS_2"/>
    <property type="match status" value="1"/>
</dbReference>
<dbReference type="SUPFAM" id="SSF53335">
    <property type="entry name" value="S-adenosyl-L-methionine-dependent methyltransferases"/>
    <property type="match status" value="1"/>
</dbReference>
<keyword evidence="5" id="KW-0472">Membrane</keyword>
<accession>A0A840IF91</accession>
<evidence type="ECO:0000313" key="8">
    <source>
        <dbReference type="Proteomes" id="UP000585272"/>
    </source>
</evidence>
<name>A0A840IF91_9ACTN</name>
<dbReference type="PANTHER" id="PTHR43317:SF1">
    <property type="entry name" value="THERMOSPERMINE SYNTHASE ACAULIS5"/>
    <property type="match status" value="1"/>
</dbReference>
<dbReference type="SUPFAM" id="SSF103473">
    <property type="entry name" value="MFS general substrate transporter"/>
    <property type="match status" value="1"/>
</dbReference>
<comment type="similarity">
    <text evidence="1">Belongs to the spermidine/spermine synthase family.</text>
</comment>
<evidence type="ECO:0000256" key="2">
    <source>
        <dbReference type="ARBA" id="ARBA00022679"/>
    </source>
</evidence>
<feature type="transmembrane region" description="Helical" evidence="5">
    <location>
        <begin position="104"/>
        <end position="129"/>
    </location>
</feature>
<gene>
    <name evidence="7" type="ORF">BDZ31_002320</name>
</gene>
<sequence>MPLRRIYALTFVAGSASLGGEIAAARLMAPWFGDSTLIWANTIGVVLVALSVGYWLGGRLADRDPSLRRLGQILLVAAAMFAVLPFFAGPFLHVSVDALDTVSAGAFVGSLLAVLVLLAVPMIVLGTVSPYTVKLTVSSVEEAGSVVGRLYAISTLGSLAGTFLSSLLLIPFLGTRRTFLLYAIALAIVGVAALRSRRWALAPVAIALLMALPVGTVKAVENGKVIWEKETLYQYARVIEEPDGDRRLELNEGQAVHSVYSPHRMLTGNYWDEFLTLPIAARPDGTPPRSVLILGNAAGTTARQYGHYFPQTRVDGVELDGALNEIAGTLFDLNRENAPNVHLHTADARPFLRASDRRWDAIFVDAYRQPYVPFYLATREFFELAQERLNPGGVVLVNIGHPESSDALEEVLTATMRDVFTTVVRDPSQAVNTVAMASDAPISAETLRRAIPDLPAELRPVAAATAGRIEPGLSGGRVYTDDVAPVEWLIDASIVEVAASGER</sequence>
<keyword evidence="5" id="KW-0812">Transmembrane</keyword>
<keyword evidence="5" id="KW-1133">Transmembrane helix</keyword>
<dbReference type="AlphaFoldDB" id="A0A840IF91"/>
<proteinExistence type="inferred from homology"/>
<keyword evidence="3 4" id="KW-0620">Polyamine biosynthesis</keyword>
<feature type="transmembrane region" description="Helical" evidence="5">
    <location>
        <begin position="73"/>
        <end position="92"/>
    </location>
</feature>
<evidence type="ECO:0000256" key="1">
    <source>
        <dbReference type="ARBA" id="ARBA00007867"/>
    </source>
</evidence>
<feature type="transmembrane region" description="Helical" evidence="5">
    <location>
        <begin position="40"/>
        <end position="61"/>
    </location>
</feature>
<dbReference type="Pfam" id="PF01564">
    <property type="entry name" value="Spermine_synth"/>
    <property type="match status" value="1"/>
</dbReference>
<reference evidence="7 8" key="1">
    <citation type="submission" date="2020-08" db="EMBL/GenBank/DDBJ databases">
        <title>Genomic Encyclopedia of Archaeal and Bacterial Type Strains, Phase II (KMG-II): from individual species to whole genera.</title>
        <authorList>
            <person name="Goeker M."/>
        </authorList>
    </citation>
    <scope>NUCLEOTIDE SEQUENCE [LARGE SCALE GENOMIC DNA]</scope>
    <source>
        <strain evidence="7 8">DSM 23288</strain>
    </source>
</reference>
<dbReference type="Proteomes" id="UP000585272">
    <property type="component" value="Unassembled WGS sequence"/>
</dbReference>
<dbReference type="EMBL" id="JACHNU010000002">
    <property type="protein sequence ID" value="MBB4662734.1"/>
    <property type="molecule type" value="Genomic_DNA"/>
</dbReference>
<evidence type="ECO:0000259" key="6">
    <source>
        <dbReference type="PROSITE" id="PS51006"/>
    </source>
</evidence>
<dbReference type="InterPro" id="IPR036259">
    <property type="entry name" value="MFS_trans_sf"/>
</dbReference>
<dbReference type="RefSeq" id="WP_183342141.1">
    <property type="nucleotide sequence ID" value="NZ_JACHNU010000002.1"/>
</dbReference>
<dbReference type="GO" id="GO:0006596">
    <property type="term" value="P:polyamine biosynthetic process"/>
    <property type="evidence" value="ECO:0007669"/>
    <property type="project" value="UniProtKB-UniRule"/>
</dbReference>
<dbReference type="CDD" id="cd02440">
    <property type="entry name" value="AdoMet_MTases"/>
    <property type="match status" value="1"/>
</dbReference>
<dbReference type="PANTHER" id="PTHR43317">
    <property type="entry name" value="THERMOSPERMINE SYNTHASE ACAULIS5"/>
    <property type="match status" value="1"/>
</dbReference>
<feature type="transmembrane region" description="Helical" evidence="5">
    <location>
        <begin position="201"/>
        <end position="220"/>
    </location>
</feature>
<dbReference type="InterPro" id="IPR029063">
    <property type="entry name" value="SAM-dependent_MTases_sf"/>
</dbReference>
<organism evidence="7 8">
    <name type="scientific">Conexibacter arvalis</name>
    <dbReference type="NCBI Taxonomy" id="912552"/>
    <lineage>
        <taxon>Bacteria</taxon>
        <taxon>Bacillati</taxon>
        <taxon>Actinomycetota</taxon>
        <taxon>Thermoleophilia</taxon>
        <taxon>Solirubrobacterales</taxon>
        <taxon>Conexibacteraceae</taxon>
        <taxon>Conexibacter</taxon>
    </lineage>
</organism>
<dbReference type="Gene3D" id="3.40.50.150">
    <property type="entry name" value="Vaccinia Virus protein VP39"/>
    <property type="match status" value="1"/>
</dbReference>
<keyword evidence="8" id="KW-1185">Reference proteome</keyword>
<evidence type="ECO:0000256" key="3">
    <source>
        <dbReference type="ARBA" id="ARBA00023115"/>
    </source>
</evidence>
<feature type="domain" description="PABS" evidence="6">
    <location>
        <begin position="200"/>
        <end position="449"/>
    </location>
</feature>
<comment type="caution">
    <text evidence="7">The sequence shown here is derived from an EMBL/GenBank/DDBJ whole genome shotgun (WGS) entry which is preliminary data.</text>
</comment>
<evidence type="ECO:0000313" key="7">
    <source>
        <dbReference type="EMBL" id="MBB4662734.1"/>
    </source>
</evidence>